<evidence type="ECO:0000256" key="3">
    <source>
        <dbReference type="ARBA" id="ARBA00017358"/>
    </source>
</evidence>
<dbReference type="GO" id="GO:0033314">
    <property type="term" value="P:mitotic DNA replication checkpoint signaling"/>
    <property type="evidence" value="ECO:0007669"/>
    <property type="project" value="TreeGrafter"/>
</dbReference>
<keyword evidence="4" id="KW-0158">Chromosome</keyword>
<keyword evidence="6" id="KW-0132">Cell division</keyword>
<dbReference type="GO" id="GO:0033260">
    <property type="term" value="P:nuclear DNA replication"/>
    <property type="evidence" value="ECO:0007669"/>
    <property type="project" value="TreeGrafter"/>
</dbReference>
<dbReference type="PANTHER" id="PTHR13278:SF0">
    <property type="entry name" value="ZINC FINGER PROTEIN 830"/>
    <property type="match status" value="1"/>
</dbReference>
<dbReference type="InterPro" id="IPR022755">
    <property type="entry name" value="Znf_C2H2_jaz"/>
</dbReference>
<keyword evidence="10" id="KW-0862">Zinc</keyword>
<evidence type="ECO:0000256" key="4">
    <source>
        <dbReference type="ARBA" id="ARBA00022454"/>
    </source>
</evidence>
<keyword evidence="9" id="KW-0498">Mitosis</keyword>
<evidence type="ECO:0000256" key="5">
    <source>
        <dbReference type="ARBA" id="ARBA00022473"/>
    </source>
</evidence>
<reference evidence="18 19" key="1">
    <citation type="submission" date="2020-08" db="EMBL/GenBank/DDBJ databases">
        <title>Aphidius gifuensis genome sequencing and assembly.</title>
        <authorList>
            <person name="Du Z."/>
        </authorList>
    </citation>
    <scope>NUCLEOTIDE SEQUENCE [LARGE SCALE GENOMIC DNA]</scope>
    <source>
        <strain evidence="18">YNYX2018</strain>
        <tissue evidence="18">Adults</tissue>
    </source>
</reference>
<name>A0A835CP56_APHGI</name>
<feature type="compositionally biased region" description="Acidic residues" evidence="15">
    <location>
        <begin position="200"/>
        <end position="213"/>
    </location>
</feature>
<dbReference type="SUPFAM" id="SSF57667">
    <property type="entry name" value="beta-beta-alpha zinc fingers"/>
    <property type="match status" value="1"/>
</dbReference>
<dbReference type="GO" id="GO:0005681">
    <property type="term" value="C:spliceosomal complex"/>
    <property type="evidence" value="ECO:0007669"/>
    <property type="project" value="InterPro"/>
</dbReference>
<keyword evidence="19" id="KW-1185">Reference proteome</keyword>
<feature type="region of interest" description="Disordered" evidence="15">
    <location>
        <begin position="190"/>
        <end position="213"/>
    </location>
</feature>
<feature type="compositionally biased region" description="Polar residues" evidence="15">
    <location>
        <begin position="92"/>
        <end position="134"/>
    </location>
</feature>
<evidence type="ECO:0000259" key="17">
    <source>
        <dbReference type="Pfam" id="PF23406"/>
    </source>
</evidence>
<comment type="subcellular location">
    <subcellularLocation>
        <location evidence="1">Chromosome</location>
    </subcellularLocation>
    <subcellularLocation>
        <location evidence="2">Nucleus speckle</location>
    </subcellularLocation>
</comment>
<dbReference type="GO" id="GO:0003676">
    <property type="term" value="F:nucleic acid binding"/>
    <property type="evidence" value="ECO:0007669"/>
    <property type="project" value="InterPro"/>
</dbReference>
<dbReference type="AlphaFoldDB" id="A0A835CP56"/>
<protein>
    <recommendedName>
        <fullName evidence="3">Zinc finger protein 830</fullName>
    </recommendedName>
    <alternativeName>
        <fullName evidence="14">Coiled-coil domain-containing protein 16</fullName>
    </alternativeName>
</protein>
<evidence type="ECO:0000313" key="18">
    <source>
        <dbReference type="EMBL" id="KAF7990947.1"/>
    </source>
</evidence>
<evidence type="ECO:0000256" key="15">
    <source>
        <dbReference type="SAM" id="MobiDB-lite"/>
    </source>
</evidence>
<evidence type="ECO:0000256" key="8">
    <source>
        <dbReference type="ARBA" id="ARBA00022771"/>
    </source>
</evidence>
<dbReference type="InterPro" id="IPR059039">
    <property type="entry name" value="ZNF380_CC"/>
</dbReference>
<keyword evidence="8" id="KW-0863">Zinc-finger</keyword>
<dbReference type="GO" id="GO:0008270">
    <property type="term" value="F:zinc ion binding"/>
    <property type="evidence" value="ECO:0007669"/>
    <property type="project" value="UniProtKB-KW"/>
</dbReference>
<evidence type="ECO:0000256" key="13">
    <source>
        <dbReference type="ARBA" id="ARBA00023306"/>
    </source>
</evidence>
<feature type="compositionally biased region" description="Acidic residues" evidence="15">
    <location>
        <begin position="248"/>
        <end position="258"/>
    </location>
</feature>
<evidence type="ECO:0000259" key="16">
    <source>
        <dbReference type="Pfam" id="PF12171"/>
    </source>
</evidence>
<sequence>MKALIKSLGLYKKREQFKDGGQLMCVVCKIIVKSETIWPIHLNSKSHKETLSLTRKSLEEKDKKNNVSFKRPCSPLNQLNSKKVKGILKNPGHSSTSTLPSNFFDNPSGQSSSSVVPITSGPSKTDLHSQNNNKNVREAEQVKEAESNASATLPEGFFDDPIQDAKVRNVEYKDPLEEEWEKYKKAIKEETAQSAQIIADDQEEANTEREMEEVEEQIHNYQRVVQMDRQKLEFQRSKKQTNNIDVDSSSDDDNDDYDEFIDWRAKSSNIKK</sequence>
<dbReference type="Pfam" id="PF12171">
    <property type="entry name" value="zf-C2H2_jaz"/>
    <property type="match status" value="1"/>
</dbReference>
<evidence type="ECO:0000256" key="9">
    <source>
        <dbReference type="ARBA" id="ARBA00022776"/>
    </source>
</evidence>
<evidence type="ECO:0000256" key="11">
    <source>
        <dbReference type="ARBA" id="ARBA00023054"/>
    </source>
</evidence>
<feature type="compositionally biased region" description="Basic and acidic residues" evidence="15">
    <location>
        <begin position="135"/>
        <end position="146"/>
    </location>
</feature>
<feature type="region of interest" description="Disordered" evidence="15">
    <location>
        <begin position="234"/>
        <end position="258"/>
    </location>
</feature>
<proteinExistence type="predicted"/>
<feature type="region of interest" description="Disordered" evidence="15">
    <location>
        <begin position="61"/>
        <end position="160"/>
    </location>
</feature>
<dbReference type="PANTHER" id="PTHR13278">
    <property type="entry name" value="ZINC FINGER PROTEIN 830"/>
    <property type="match status" value="1"/>
</dbReference>
<dbReference type="Pfam" id="PF23406">
    <property type="entry name" value="ZNF380_CC"/>
    <property type="match status" value="1"/>
</dbReference>
<dbReference type="Proteomes" id="UP000639338">
    <property type="component" value="Unassembled WGS sequence"/>
</dbReference>
<organism evidence="18 19">
    <name type="scientific">Aphidius gifuensis</name>
    <name type="common">Parasitoid wasp</name>
    <dbReference type="NCBI Taxonomy" id="684658"/>
    <lineage>
        <taxon>Eukaryota</taxon>
        <taxon>Metazoa</taxon>
        <taxon>Ecdysozoa</taxon>
        <taxon>Arthropoda</taxon>
        <taxon>Hexapoda</taxon>
        <taxon>Insecta</taxon>
        <taxon>Pterygota</taxon>
        <taxon>Neoptera</taxon>
        <taxon>Endopterygota</taxon>
        <taxon>Hymenoptera</taxon>
        <taxon>Apocrita</taxon>
        <taxon>Ichneumonoidea</taxon>
        <taxon>Braconidae</taxon>
        <taxon>Aphidiinae</taxon>
        <taxon>Aphidius</taxon>
    </lineage>
</organism>
<evidence type="ECO:0000256" key="1">
    <source>
        <dbReference type="ARBA" id="ARBA00004286"/>
    </source>
</evidence>
<keyword evidence="13" id="KW-0131">Cell cycle</keyword>
<dbReference type="OrthoDB" id="77607at2759"/>
<evidence type="ECO:0000256" key="2">
    <source>
        <dbReference type="ARBA" id="ARBA00004324"/>
    </source>
</evidence>
<feature type="domain" description="Zinc finger double-stranded RNA binding" evidence="16">
    <location>
        <begin position="22"/>
        <end position="48"/>
    </location>
</feature>
<gene>
    <name evidence="18" type="ORF">HCN44_000752</name>
</gene>
<evidence type="ECO:0000256" key="7">
    <source>
        <dbReference type="ARBA" id="ARBA00022723"/>
    </source>
</evidence>
<accession>A0A835CP56</accession>
<dbReference type="EMBL" id="JACMRX010000004">
    <property type="protein sequence ID" value="KAF7990947.1"/>
    <property type="molecule type" value="Genomic_DNA"/>
</dbReference>
<keyword evidence="12" id="KW-0539">Nucleus</keyword>
<keyword evidence="11" id="KW-0175">Coiled coil</keyword>
<comment type="caution">
    <text evidence="18">The sequence shown here is derived from an EMBL/GenBank/DDBJ whole genome shotgun (WGS) entry which is preliminary data.</text>
</comment>
<dbReference type="InterPro" id="IPR040050">
    <property type="entry name" value="ZNF830-like"/>
</dbReference>
<feature type="domain" description="ZNF380 coiled-coil" evidence="17">
    <location>
        <begin position="153"/>
        <end position="231"/>
    </location>
</feature>
<evidence type="ECO:0000256" key="6">
    <source>
        <dbReference type="ARBA" id="ARBA00022618"/>
    </source>
</evidence>
<evidence type="ECO:0000313" key="19">
    <source>
        <dbReference type="Proteomes" id="UP000639338"/>
    </source>
</evidence>
<dbReference type="Gene3D" id="3.30.160.60">
    <property type="entry name" value="Classic Zinc Finger"/>
    <property type="match status" value="1"/>
</dbReference>
<dbReference type="InterPro" id="IPR036236">
    <property type="entry name" value="Znf_C2H2_sf"/>
</dbReference>
<evidence type="ECO:0000256" key="12">
    <source>
        <dbReference type="ARBA" id="ARBA00023242"/>
    </source>
</evidence>
<keyword evidence="5" id="KW-0217">Developmental protein</keyword>
<keyword evidence="7" id="KW-0479">Metal-binding</keyword>
<evidence type="ECO:0000256" key="10">
    <source>
        <dbReference type="ARBA" id="ARBA00022833"/>
    </source>
</evidence>
<evidence type="ECO:0000256" key="14">
    <source>
        <dbReference type="ARBA" id="ARBA00030672"/>
    </source>
</evidence>
<dbReference type="GO" id="GO:0044773">
    <property type="term" value="P:mitotic DNA damage checkpoint signaling"/>
    <property type="evidence" value="ECO:0007669"/>
    <property type="project" value="TreeGrafter"/>
</dbReference>